<feature type="domain" description="C2H2-type" evidence="10">
    <location>
        <begin position="68"/>
        <end position="95"/>
    </location>
</feature>
<keyword evidence="12" id="KW-1185">Reference proteome</keyword>
<reference evidence="11" key="1">
    <citation type="submission" date="2022-07" db="EMBL/GenBank/DDBJ databases">
        <authorList>
            <person name="Trinca V."/>
            <person name="Uliana J.V.C."/>
            <person name="Torres T.T."/>
            <person name="Ward R.J."/>
            <person name="Monesi N."/>
        </authorList>
    </citation>
    <scope>NUCLEOTIDE SEQUENCE</scope>
    <source>
        <strain evidence="11">HSMRA1968</strain>
        <tissue evidence="11">Whole embryos</tissue>
    </source>
</reference>
<proteinExistence type="inferred from homology"/>
<comment type="caution">
    <text evidence="11">The sequence shown here is derived from an EMBL/GenBank/DDBJ whole genome shotgun (WGS) entry which is preliminary data.</text>
</comment>
<gene>
    <name evidence="11" type="primary">grau_19</name>
    <name evidence="11" type="ORF">Bhyg_11968</name>
</gene>
<dbReference type="Proteomes" id="UP001151699">
    <property type="component" value="Chromosome X"/>
</dbReference>
<sequence>MLEHSKTTPEPEEQCHICGNWLKHQKGLRKHIARHHDDFVDCPICKKRIQNKQALNGHMRSAHGERTHQCTLCDKAFKTRLILKEHIASHTGVDLYKCQYCPKTFKSSANLYSHRKKMHFDEWNRDYPKRCVKLAKTSNIECTDV</sequence>
<dbReference type="GO" id="GO:0008270">
    <property type="term" value="F:zinc ion binding"/>
    <property type="evidence" value="ECO:0007669"/>
    <property type="project" value="UniProtKB-KW"/>
</dbReference>
<evidence type="ECO:0000259" key="10">
    <source>
        <dbReference type="PROSITE" id="PS50157"/>
    </source>
</evidence>
<evidence type="ECO:0000313" key="11">
    <source>
        <dbReference type="EMBL" id="KAJ6639226.1"/>
    </source>
</evidence>
<dbReference type="SMART" id="SM00355">
    <property type="entry name" value="ZnF_C2H2"/>
    <property type="match status" value="4"/>
</dbReference>
<dbReference type="PROSITE" id="PS50157">
    <property type="entry name" value="ZINC_FINGER_C2H2_2"/>
    <property type="match status" value="3"/>
</dbReference>
<dbReference type="GO" id="GO:0000981">
    <property type="term" value="F:DNA-binding transcription factor activity, RNA polymerase II-specific"/>
    <property type="evidence" value="ECO:0007669"/>
    <property type="project" value="TreeGrafter"/>
</dbReference>
<keyword evidence="5" id="KW-0862">Zinc</keyword>
<dbReference type="PROSITE" id="PS00028">
    <property type="entry name" value="ZINC_FINGER_C2H2_1"/>
    <property type="match status" value="3"/>
</dbReference>
<dbReference type="GO" id="GO:0000978">
    <property type="term" value="F:RNA polymerase II cis-regulatory region sequence-specific DNA binding"/>
    <property type="evidence" value="ECO:0007669"/>
    <property type="project" value="TreeGrafter"/>
</dbReference>
<evidence type="ECO:0000256" key="9">
    <source>
        <dbReference type="PROSITE-ProRule" id="PRU00042"/>
    </source>
</evidence>
<dbReference type="AlphaFoldDB" id="A0A9Q0S0F1"/>
<dbReference type="InterPro" id="IPR013087">
    <property type="entry name" value="Znf_C2H2_type"/>
</dbReference>
<comment type="subcellular location">
    <subcellularLocation>
        <location evidence="1">Nucleus</location>
    </subcellularLocation>
</comment>
<protein>
    <submittedName>
        <fullName evidence="11">Transcription factor grauzone</fullName>
    </submittedName>
</protein>
<dbReference type="Gene3D" id="3.30.160.60">
    <property type="entry name" value="Classic Zinc Finger"/>
    <property type="match status" value="3"/>
</dbReference>
<dbReference type="GO" id="GO:0005634">
    <property type="term" value="C:nucleus"/>
    <property type="evidence" value="ECO:0007669"/>
    <property type="project" value="UniProtKB-SubCell"/>
</dbReference>
<evidence type="ECO:0000256" key="6">
    <source>
        <dbReference type="ARBA" id="ARBA00023125"/>
    </source>
</evidence>
<feature type="domain" description="C2H2-type" evidence="10">
    <location>
        <begin position="40"/>
        <end position="67"/>
    </location>
</feature>
<dbReference type="Pfam" id="PF13912">
    <property type="entry name" value="zf-C2H2_6"/>
    <property type="match status" value="1"/>
</dbReference>
<dbReference type="PANTHER" id="PTHR24388">
    <property type="entry name" value="ZINC FINGER PROTEIN"/>
    <property type="match status" value="1"/>
</dbReference>
<accession>A0A9Q0S0F1</accession>
<keyword evidence="2" id="KW-0479">Metal-binding</keyword>
<evidence type="ECO:0000256" key="8">
    <source>
        <dbReference type="ARBA" id="ARBA00037948"/>
    </source>
</evidence>
<keyword evidence="4 9" id="KW-0863">Zinc-finger</keyword>
<dbReference type="InterPro" id="IPR036236">
    <property type="entry name" value="Znf_C2H2_sf"/>
</dbReference>
<dbReference type="Pfam" id="PF00096">
    <property type="entry name" value="zf-C2H2"/>
    <property type="match status" value="2"/>
</dbReference>
<dbReference type="InterPro" id="IPR050527">
    <property type="entry name" value="Snail/Krueppel_Znf"/>
</dbReference>
<evidence type="ECO:0000256" key="4">
    <source>
        <dbReference type="ARBA" id="ARBA00022771"/>
    </source>
</evidence>
<keyword evidence="6" id="KW-0238">DNA-binding</keyword>
<evidence type="ECO:0000256" key="1">
    <source>
        <dbReference type="ARBA" id="ARBA00004123"/>
    </source>
</evidence>
<evidence type="ECO:0000313" key="12">
    <source>
        <dbReference type="Proteomes" id="UP001151699"/>
    </source>
</evidence>
<dbReference type="OrthoDB" id="8117402at2759"/>
<keyword evidence="3" id="KW-0677">Repeat</keyword>
<dbReference type="EMBL" id="WJQU01000003">
    <property type="protein sequence ID" value="KAJ6639226.1"/>
    <property type="molecule type" value="Genomic_DNA"/>
</dbReference>
<dbReference type="SUPFAM" id="SSF57667">
    <property type="entry name" value="beta-beta-alpha zinc fingers"/>
    <property type="match status" value="2"/>
</dbReference>
<keyword evidence="7" id="KW-0539">Nucleus</keyword>
<evidence type="ECO:0000256" key="3">
    <source>
        <dbReference type="ARBA" id="ARBA00022737"/>
    </source>
</evidence>
<feature type="domain" description="C2H2-type" evidence="10">
    <location>
        <begin position="96"/>
        <end position="124"/>
    </location>
</feature>
<dbReference type="PANTHER" id="PTHR24388:SF54">
    <property type="entry name" value="PROTEIN ESCARGOT"/>
    <property type="match status" value="1"/>
</dbReference>
<comment type="similarity">
    <text evidence="8">Belongs to the snail C2H2-type zinc-finger protein family.</text>
</comment>
<organism evidence="11 12">
    <name type="scientific">Pseudolycoriella hygida</name>
    <dbReference type="NCBI Taxonomy" id="35572"/>
    <lineage>
        <taxon>Eukaryota</taxon>
        <taxon>Metazoa</taxon>
        <taxon>Ecdysozoa</taxon>
        <taxon>Arthropoda</taxon>
        <taxon>Hexapoda</taxon>
        <taxon>Insecta</taxon>
        <taxon>Pterygota</taxon>
        <taxon>Neoptera</taxon>
        <taxon>Endopterygota</taxon>
        <taxon>Diptera</taxon>
        <taxon>Nematocera</taxon>
        <taxon>Sciaroidea</taxon>
        <taxon>Sciaridae</taxon>
        <taxon>Pseudolycoriella</taxon>
    </lineage>
</organism>
<evidence type="ECO:0000256" key="5">
    <source>
        <dbReference type="ARBA" id="ARBA00022833"/>
    </source>
</evidence>
<evidence type="ECO:0000256" key="2">
    <source>
        <dbReference type="ARBA" id="ARBA00022723"/>
    </source>
</evidence>
<name>A0A9Q0S0F1_9DIPT</name>
<evidence type="ECO:0000256" key="7">
    <source>
        <dbReference type="ARBA" id="ARBA00023242"/>
    </source>
</evidence>